<proteinExistence type="inferred from homology"/>
<reference evidence="3" key="1">
    <citation type="journal article" date="2014" name="Int. J. Syst. Evol. Microbiol.">
        <title>Complete genome sequence of Corynebacterium casei LMG S-19264T (=DSM 44701T), isolated from a smear-ripened cheese.</title>
        <authorList>
            <consortium name="US DOE Joint Genome Institute (JGI-PGF)"/>
            <person name="Walter F."/>
            <person name="Albersmeier A."/>
            <person name="Kalinowski J."/>
            <person name="Ruckert C."/>
        </authorList>
    </citation>
    <scope>NUCLEOTIDE SEQUENCE</scope>
    <source>
        <strain evidence="3">KCTC 23732</strain>
    </source>
</reference>
<evidence type="ECO:0000259" key="2">
    <source>
        <dbReference type="SMART" id="SM01007"/>
    </source>
</evidence>
<evidence type="ECO:0000313" key="3">
    <source>
        <dbReference type="EMBL" id="GGW93019.1"/>
    </source>
</evidence>
<evidence type="ECO:0000256" key="1">
    <source>
        <dbReference type="ARBA" id="ARBA00037961"/>
    </source>
</evidence>
<feature type="domain" description="Class II aldolase/adducin N-terminal" evidence="2">
    <location>
        <begin position="12"/>
        <end position="194"/>
    </location>
</feature>
<dbReference type="PANTHER" id="PTHR10672:SF3">
    <property type="entry name" value="PROTEIN HU-LI TAI SHAO"/>
    <property type="match status" value="1"/>
</dbReference>
<dbReference type="InterPro" id="IPR036409">
    <property type="entry name" value="Aldolase_II/adducin_N_sf"/>
</dbReference>
<organism evidence="3 4">
    <name type="scientific">Advenella faeciporci</name>
    <dbReference type="NCBI Taxonomy" id="797535"/>
    <lineage>
        <taxon>Bacteria</taxon>
        <taxon>Pseudomonadati</taxon>
        <taxon>Pseudomonadota</taxon>
        <taxon>Betaproteobacteria</taxon>
        <taxon>Burkholderiales</taxon>
        <taxon>Alcaligenaceae</taxon>
    </lineage>
</organism>
<gene>
    <name evidence="3" type="ORF">GCM10011450_23770</name>
</gene>
<dbReference type="GO" id="GO:0005856">
    <property type="term" value="C:cytoskeleton"/>
    <property type="evidence" value="ECO:0007669"/>
    <property type="project" value="TreeGrafter"/>
</dbReference>
<dbReference type="InterPro" id="IPR001303">
    <property type="entry name" value="Aldolase_II/adducin_N"/>
</dbReference>
<dbReference type="NCBIfam" id="NF005451">
    <property type="entry name" value="PRK07044.1"/>
    <property type="match status" value="1"/>
</dbReference>
<comment type="similarity">
    <text evidence="1">Belongs to the aldolase class II family.</text>
</comment>
<keyword evidence="4" id="KW-1185">Reference proteome</keyword>
<dbReference type="GO" id="GO:0051015">
    <property type="term" value="F:actin filament binding"/>
    <property type="evidence" value="ECO:0007669"/>
    <property type="project" value="TreeGrafter"/>
</dbReference>
<reference evidence="3" key="2">
    <citation type="submission" date="2020-09" db="EMBL/GenBank/DDBJ databases">
        <authorList>
            <person name="Sun Q."/>
            <person name="Kim S."/>
        </authorList>
    </citation>
    <scope>NUCLEOTIDE SEQUENCE</scope>
    <source>
        <strain evidence="3">KCTC 23732</strain>
    </source>
</reference>
<name>A0A918JNR0_9BURK</name>
<protein>
    <submittedName>
        <fullName evidence="3">Class II aldolase</fullName>
    </submittedName>
</protein>
<dbReference type="Proteomes" id="UP000608345">
    <property type="component" value="Unassembled WGS sequence"/>
</dbReference>
<evidence type="ECO:0000313" key="4">
    <source>
        <dbReference type="Proteomes" id="UP000608345"/>
    </source>
</evidence>
<dbReference type="RefSeq" id="WP_189385723.1">
    <property type="nucleotide sequence ID" value="NZ_BAABFY010000048.1"/>
</dbReference>
<comment type="caution">
    <text evidence="3">The sequence shown here is derived from an EMBL/GenBank/DDBJ whole genome shotgun (WGS) entry which is preliminary data.</text>
</comment>
<dbReference type="SMART" id="SM01007">
    <property type="entry name" value="Aldolase_II"/>
    <property type="match status" value="1"/>
</dbReference>
<sequence>MNYSKEEWETRVNLAACYRLMPLFGMSDLIYNHITARIPGTDDEILINPYGYMYEEITASSLIKINIKGDVLHNPHGEELGVNQAGYVIHSAVHGARHDVSCVIHTHSRAGMAVSAMECGLLPITQTSMRFKDIAYHDYESVAIEMDEQARLVADLGKQDAMILRNHGLLVASASIAEAFNAIYWLEMACRVQVDALSSGTKLIMPSEAVINRTHHLYQPTVRRPFGLMEWPAMLRYLDRRTPGYKD</sequence>
<dbReference type="Gene3D" id="3.40.225.10">
    <property type="entry name" value="Class II aldolase/adducin N-terminal domain"/>
    <property type="match status" value="1"/>
</dbReference>
<dbReference type="SUPFAM" id="SSF53639">
    <property type="entry name" value="AraD/HMP-PK domain-like"/>
    <property type="match status" value="1"/>
</dbReference>
<dbReference type="InterPro" id="IPR051017">
    <property type="entry name" value="Aldolase-II_Adducin_sf"/>
</dbReference>
<dbReference type="PANTHER" id="PTHR10672">
    <property type="entry name" value="ADDUCIN"/>
    <property type="match status" value="1"/>
</dbReference>
<dbReference type="AlphaFoldDB" id="A0A918JNR0"/>
<dbReference type="EMBL" id="BMYS01000019">
    <property type="protein sequence ID" value="GGW93019.1"/>
    <property type="molecule type" value="Genomic_DNA"/>
</dbReference>
<accession>A0A918JNR0</accession>
<dbReference type="Pfam" id="PF00596">
    <property type="entry name" value="Aldolase_II"/>
    <property type="match status" value="1"/>
</dbReference>